<feature type="compositionally biased region" description="Basic and acidic residues" evidence="2">
    <location>
        <begin position="383"/>
        <end position="409"/>
    </location>
</feature>
<evidence type="ECO:0000256" key="3">
    <source>
        <dbReference type="SAM" id="Phobius"/>
    </source>
</evidence>
<evidence type="ECO:0000313" key="5">
    <source>
        <dbReference type="Proteomes" id="UP000481583"/>
    </source>
</evidence>
<evidence type="ECO:0000256" key="2">
    <source>
        <dbReference type="SAM" id="MobiDB-lite"/>
    </source>
</evidence>
<keyword evidence="3" id="KW-0472">Membrane</keyword>
<feature type="transmembrane region" description="Helical" evidence="3">
    <location>
        <begin position="20"/>
        <end position="39"/>
    </location>
</feature>
<dbReference type="EMBL" id="JAAKZV010000276">
    <property type="protein sequence ID" value="NGN69268.1"/>
    <property type="molecule type" value="Genomic_DNA"/>
</dbReference>
<evidence type="ECO:0000313" key="4">
    <source>
        <dbReference type="EMBL" id="NGN69268.1"/>
    </source>
</evidence>
<sequence length="409" mass="44698">MSRQFGLRHFDRGQGATEYVGVIAVVVAIVGALLMTTVGDTIAQGISTQVCKVTGGDNCGKNGDPQADGSNGSGDDQGGDDGGDGPANNTGATDPLTTPEQQAYDKAKSDLDKALTEYGVTKADLKKAAMELIKIAGEESGLTDALKCITEGDGSACTETVINALLMVVGGMPLKLAKKYLFNPKKAWNVGKSIVKNGTKIGKGLKKLYDQSKKIERLKKKAAELKEKADAARKKRKKELCQVAYVPAKPRGPTYQQAVYTHDAPARAPNGVAYAALPGKKDRPYSYFDRGGYRNYVLVDKNGKVYYSGMFGGKETPKSVQYRHSKNNNRFNPAKGDRIRVLPGTRTYGESRLLEQRTAEKYKTVIGKKGKDYRGNRQNPLGADKRAEYERYETKKKQKMAEWRKKNCQ</sequence>
<comment type="caution">
    <text evidence="4">The sequence shown here is derived from an EMBL/GenBank/DDBJ whole genome shotgun (WGS) entry which is preliminary data.</text>
</comment>
<proteinExistence type="predicted"/>
<gene>
    <name evidence="4" type="ORF">G5C51_35950</name>
</gene>
<reference evidence="4 5" key="1">
    <citation type="submission" date="2020-02" db="EMBL/GenBank/DDBJ databases">
        <title>Whole-genome analyses of novel actinobacteria.</title>
        <authorList>
            <person name="Sahin N."/>
        </authorList>
    </citation>
    <scope>NUCLEOTIDE SEQUENCE [LARGE SCALE GENOMIC DNA]</scope>
    <source>
        <strain evidence="4 5">A7024</strain>
    </source>
</reference>
<keyword evidence="3" id="KW-1133">Transmembrane helix</keyword>
<keyword evidence="1" id="KW-0175">Coiled coil</keyword>
<dbReference type="AlphaFoldDB" id="A0A6G4UD12"/>
<name>A0A6G4UD12_9ACTN</name>
<evidence type="ECO:0000256" key="1">
    <source>
        <dbReference type="SAM" id="Coils"/>
    </source>
</evidence>
<organism evidence="4 5">
    <name type="scientific">Streptomyces coryli</name>
    <dbReference type="NCBI Taxonomy" id="1128680"/>
    <lineage>
        <taxon>Bacteria</taxon>
        <taxon>Bacillati</taxon>
        <taxon>Actinomycetota</taxon>
        <taxon>Actinomycetes</taxon>
        <taxon>Kitasatosporales</taxon>
        <taxon>Streptomycetaceae</taxon>
        <taxon>Streptomyces</taxon>
    </lineage>
</organism>
<protein>
    <submittedName>
        <fullName evidence="4">Uncharacterized protein</fullName>
    </submittedName>
</protein>
<keyword evidence="5" id="KW-1185">Reference proteome</keyword>
<feature type="compositionally biased region" description="Polar residues" evidence="2">
    <location>
        <begin position="87"/>
        <end position="101"/>
    </location>
</feature>
<keyword evidence="3" id="KW-0812">Transmembrane</keyword>
<accession>A0A6G4UD12</accession>
<feature type="region of interest" description="Disordered" evidence="2">
    <location>
        <begin position="62"/>
        <end position="107"/>
    </location>
</feature>
<dbReference type="Proteomes" id="UP000481583">
    <property type="component" value="Unassembled WGS sequence"/>
</dbReference>
<dbReference type="RefSeq" id="WP_165244042.1">
    <property type="nucleotide sequence ID" value="NZ_JAAKZV010000276.1"/>
</dbReference>
<feature type="region of interest" description="Disordered" evidence="2">
    <location>
        <begin position="368"/>
        <end position="409"/>
    </location>
</feature>
<feature type="coiled-coil region" evidence="1">
    <location>
        <begin position="208"/>
        <end position="242"/>
    </location>
</feature>